<reference evidence="1" key="1">
    <citation type="journal article" date="2014" name="Int. J. Syst. Evol. Microbiol.">
        <title>Complete genome sequence of Corynebacterium casei LMG S-19264T (=DSM 44701T), isolated from a smear-ripened cheese.</title>
        <authorList>
            <consortium name="US DOE Joint Genome Institute (JGI-PGF)"/>
            <person name="Walter F."/>
            <person name="Albersmeier A."/>
            <person name="Kalinowski J."/>
            <person name="Ruckert C."/>
        </authorList>
    </citation>
    <scope>NUCLEOTIDE SEQUENCE</scope>
    <source>
        <strain evidence="1">KCTC 12988</strain>
    </source>
</reference>
<name>A0A918TZS0_9BACT</name>
<sequence>MARDEFLEPVKRLLAERSAYRCSNPDCQRTTVGASIVDPNKAIKPGVAAHIHAASEGGPRFNSSQTSDERSSASNGIWLCEFCASLVDKNHGVDFSPELLKQWKEIHELRTFVELTTGASEAGLTGWCEEFEGNWKLFVKNPTIVPFYDCVVRGFKQENFDADFGDVEVVFGTIPPRQSLDDTIEYGILSSDIFGYPLIDLEYTDVEGVHWLRHSSGKLAKIDFRRPFD</sequence>
<evidence type="ECO:0000313" key="2">
    <source>
        <dbReference type="Proteomes" id="UP000644507"/>
    </source>
</evidence>
<reference evidence="1" key="2">
    <citation type="submission" date="2020-09" db="EMBL/GenBank/DDBJ databases">
        <authorList>
            <person name="Sun Q."/>
            <person name="Kim S."/>
        </authorList>
    </citation>
    <scope>NUCLEOTIDE SEQUENCE</scope>
    <source>
        <strain evidence="1">KCTC 12988</strain>
    </source>
</reference>
<organism evidence="1 2">
    <name type="scientific">Roseibacillus persicicus</name>
    <dbReference type="NCBI Taxonomy" id="454148"/>
    <lineage>
        <taxon>Bacteria</taxon>
        <taxon>Pseudomonadati</taxon>
        <taxon>Verrucomicrobiota</taxon>
        <taxon>Verrucomicrobiia</taxon>
        <taxon>Verrucomicrobiales</taxon>
        <taxon>Verrucomicrobiaceae</taxon>
        <taxon>Roseibacillus</taxon>
    </lineage>
</organism>
<dbReference type="Proteomes" id="UP000644507">
    <property type="component" value="Unassembled WGS sequence"/>
</dbReference>
<dbReference type="EMBL" id="BMXI01000062">
    <property type="protein sequence ID" value="GHC68634.1"/>
    <property type="molecule type" value="Genomic_DNA"/>
</dbReference>
<evidence type="ECO:0000313" key="1">
    <source>
        <dbReference type="EMBL" id="GHC68634.1"/>
    </source>
</evidence>
<keyword evidence="2" id="KW-1185">Reference proteome</keyword>
<evidence type="ECO:0008006" key="3">
    <source>
        <dbReference type="Google" id="ProtNLM"/>
    </source>
</evidence>
<gene>
    <name evidence="1" type="ORF">GCM10007100_40510</name>
</gene>
<dbReference type="AlphaFoldDB" id="A0A918TZS0"/>
<comment type="caution">
    <text evidence="1">The sequence shown here is derived from an EMBL/GenBank/DDBJ whole genome shotgun (WGS) entry which is preliminary data.</text>
</comment>
<proteinExistence type="predicted"/>
<protein>
    <recommendedName>
        <fullName evidence="3">HNH endonuclease</fullName>
    </recommendedName>
</protein>
<accession>A0A918TZS0</accession>